<dbReference type="SUPFAM" id="SSF88723">
    <property type="entry name" value="PIN domain-like"/>
    <property type="match status" value="1"/>
</dbReference>
<dbReference type="KEGG" id="thm:CL1_0777"/>
<dbReference type="InterPro" id="IPR044153">
    <property type="entry name" value="PIN_Pae0151-like"/>
</dbReference>
<dbReference type="RefSeq" id="WP_014788618.1">
    <property type="nucleotide sequence ID" value="NC_018015.1"/>
</dbReference>
<evidence type="ECO:0000313" key="3">
    <source>
        <dbReference type="EMBL" id="AFL94982.1"/>
    </source>
</evidence>
<keyword evidence="1" id="KW-0460">Magnesium</keyword>
<protein>
    <recommendedName>
        <fullName evidence="2">PIN domain-containing protein</fullName>
    </recommendedName>
</protein>
<dbReference type="HOGENOM" id="CLU_140143_1_0_2"/>
<dbReference type="EMBL" id="CP003651">
    <property type="protein sequence ID" value="AFL94982.1"/>
    <property type="molecule type" value="Genomic_DNA"/>
</dbReference>
<proteinExistence type="predicted"/>
<dbReference type="Proteomes" id="UP000006064">
    <property type="component" value="Chromosome"/>
</dbReference>
<dbReference type="PANTHER" id="PTHR35901:SF1">
    <property type="entry name" value="EXONUCLEASE VAPC9"/>
    <property type="match status" value="1"/>
</dbReference>
<dbReference type="InterPro" id="IPR051619">
    <property type="entry name" value="TypeII_TA_RNase_PINc/VapC"/>
</dbReference>
<feature type="domain" description="PIN" evidence="2">
    <location>
        <begin position="3"/>
        <end position="120"/>
    </location>
</feature>
<gene>
    <name evidence="3" type="ORF">CL1_0777</name>
</gene>
<name>I3ZTE8_THECF</name>
<reference evidence="3 4" key="1">
    <citation type="journal article" date="2012" name="J. Bacteriol.">
        <title>Complete Genome Sequence of the Hyperthermophilic Archaeon Thermococcus sp. Strain CL1, Isolated from a Paralvinella sp. Polychaete Worm Collected from a Hydrothermal Vent.</title>
        <authorList>
            <person name="Jung J.H."/>
            <person name="Holden J.F."/>
            <person name="Seo D.H."/>
            <person name="Park K.H."/>
            <person name="Shin H."/>
            <person name="Ryu S."/>
            <person name="Lee J.H."/>
            <person name="Park C.S."/>
        </authorList>
    </citation>
    <scope>NUCLEOTIDE SEQUENCE [LARGE SCALE GENOMIC DNA]</scope>
    <source>
        <strain evidence="4">DSM 27260 / KACC 17922 / CL1</strain>
    </source>
</reference>
<accession>I3ZTE8</accession>
<dbReference type="InterPro" id="IPR002716">
    <property type="entry name" value="PIN_dom"/>
</dbReference>
<dbReference type="CDD" id="cd09873">
    <property type="entry name" value="PIN_Pae0151-like"/>
    <property type="match status" value="1"/>
</dbReference>
<dbReference type="PANTHER" id="PTHR35901">
    <property type="entry name" value="RIBONUCLEASE VAPC3"/>
    <property type="match status" value="1"/>
</dbReference>
<dbReference type="AlphaFoldDB" id="I3ZTE8"/>
<dbReference type="STRING" id="163003.CL1_0777"/>
<sequence length="148" mass="17256">MRVVIDTSVVFHLFSSFYPERTEVAERVIKLAQEGVLELYSPRLGEVEFVAVLSRYFDRERVERALDYYGEIVVWVPEELLIEDLREVAFQTHHKASDIYFIATARYLGAVLVTNDKKMVGLAKSLGLRAFYLVDEHDEFFKFLEVVK</sequence>
<evidence type="ECO:0000256" key="1">
    <source>
        <dbReference type="ARBA" id="ARBA00022842"/>
    </source>
</evidence>
<dbReference type="Gene3D" id="3.40.50.1010">
    <property type="entry name" value="5'-nuclease"/>
    <property type="match status" value="1"/>
</dbReference>
<dbReference type="GeneID" id="13038474"/>
<dbReference type="OrthoDB" id="99382at2157"/>
<dbReference type="Pfam" id="PF01850">
    <property type="entry name" value="PIN"/>
    <property type="match status" value="1"/>
</dbReference>
<organism evidence="3 4">
    <name type="scientific">Thermococcus cleftensis (strain DSM 27260 / KACC 17922 / CL1)</name>
    <dbReference type="NCBI Taxonomy" id="163003"/>
    <lineage>
        <taxon>Archaea</taxon>
        <taxon>Methanobacteriati</taxon>
        <taxon>Methanobacteriota</taxon>
        <taxon>Thermococci</taxon>
        <taxon>Thermococcales</taxon>
        <taxon>Thermococcaceae</taxon>
        <taxon>Thermococcus</taxon>
    </lineage>
</organism>
<dbReference type="InterPro" id="IPR029060">
    <property type="entry name" value="PIN-like_dom_sf"/>
</dbReference>
<evidence type="ECO:0000313" key="4">
    <source>
        <dbReference type="Proteomes" id="UP000006064"/>
    </source>
</evidence>
<keyword evidence="4" id="KW-1185">Reference proteome</keyword>
<evidence type="ECO:0000259" key="2">
    <source>
        <dbReference type="Pfam" id="PF01850"/>
    </source>
</evidence>